<dbReference type="PROSITE" id="PS50158">
    <property type="entry name" value="ZF_CCHC"/>
    <property type="match status" value="1"/>
</dbReference>
<feature type="compositionally biased region" description="Basic and acidic residues" evidence="2">
    <location>
        <begin position="209"/>
        <end position="220"/>
    </location>
</feature>
<dbReference type="SMART" id="SM00343">
    <property type="entry name" value="ZnF_C2HC"/>
    <property type="match status" value="1"/>
</dbReference>
<dbReference type="InterPro" id="IPR036875">
    <property type="entry name" value="Znf_CCHC_sf"/>
</dbReference>
<evidence type="ECO:0000256" key="2">
    <source>
        <dbReference type="SAM" id="MobiDB-lite"/>
    </source>
</evidence>
<reference evidence="4 5" key="1">
    <citation type="submission" date="2021-03" db="EMBL/GenBank/DDBJ databases">
        <authorList>
            <person name="King G.J."/>
            <person name="Bancroft I."/>
            <person name="Baten A."/>
            <person name="Bloomfield J."/>
            <person name="Borpatragohain P."/>
            <person name="He Z."/>
            <person name="Irish N."/>
            <person name="Irwin J."/>
            <person name="Liu K."/>
            <person name="Mauleon R.P."/>
            <person name="Moore J."/>
            <person name="Morris R."/>
            <person name="Ostergaard L."/>
            <person name="Wang B."/>
            <person name="Wells R."/>
        </authorList>
    </citation>
    <scope>NUCLEOTIDE SEQUENCE [LARGE SCALE GENOMIC DNA]</scope>
    <source>
        <strain evidence="4">R-o-18</strain>
        <tissue evidence="4">Leaf</tissue>
    </source>
</reference>
<dbReference type="EMBL" id="JADBGQ010000005">
    <property type="protein sequence ID" value="KAG5397541.1"/>
    <property type="molecule type" value="Genomic_DNA"/>
</dbReference>
<dbReference type="SUPFAM" id="SSF57756">
    <property type="entry name" value="Retrovirus zinc finger-like domains"/>
    <property type="match status" value="1"/>
</dbReference>
<dbReference type="Proteomes" id="UP000823674">
    <property type="component" value="Chromosome A05"/>
</dbReference>
<sequence length="414" mass="47262">MRQSQWAQEGMCYGLRIEIGTNGERQSSMINNDLTTREEWMLVTRSSRFHLGSEEHKAVGVDLLPFANIMFPRRTRSEEPMMTPPRYGQRNSENRRVYSNLEVTDDSAIAQGNNHCYEHEHESTGRNPTDSHMGYEQEERYEDLRERNQAPDMYGSRRNFATTHNPRQNESEFMHRERTPEPRCRQEQRTAGSSDPLIVLVQGLLDRLDHRTGESSERRPSSPPDYLKMGRKAPDYITCFSCGEKGHYANSCPHKRQVTLPAPPTRLAIEPAPKRQAVGKQVNALELGKPEPQQPHQGPITGTLCVGGVYVHVFFDSGATHSFVIPEVVSSFKGIFTRVKVEARHVLLLYWRILQAALAYVLLVELVAGHKTCFNWTDLWLHTNLSPIDCMGHPGQLLLVTHDLYLLLRSFSSL</sequence>
<keyword evidence="1" id="KW-0479">Metal-binding</keyword>
<protein>
    <recommendedName>
        <fullName evidence="3">CCHC-type domain-containing protein</fullName>
    </recommendedName>
</protein>
<feature type="compositionally biased region" description="Basic and acidic residues" evidence="2">
    <location>
        <begin position="167"/>
        <end position="188"/>
    </location>
</feature>
<feature type="domain" description="CCHC-type" evidence="3">
    <location>
        <begin position="239"/>
        <end position="253"/>
    </location>
</feature>
<gene>
    <name evidence="4" type="primary">A05p027820.1_BraROA</name>
    <name evidence="4" type="ORF">IGI04_019355</name>
</gene>
<keyword evidence="5" id="KW-1185">Reference proteome</keyword>
<organism evidence="4 5">
    <name type="scientific">Brassica rapa subsp. trilocularis</name>
    <dbReference type="NCBI Taxonomy" id="1813537"/>
    <lineage>
        <taxon>Eukaryota</taxon>
        <taxon>Viridiplantae</taxon>
        <taxon>Streptophyta</taxon>
        <taxon>Embryophyta</taxon>
        <taxon>Tracheophyta</taxon>
        <taxon>Spermatophyta</taxon>
        <taxon>Magnoliopsida</taxon>
        <taxon>eudicotyledons</taxon>
        <taxon>Gunneridae</taxon>
        <taxon>Pentapetalae</taxon>
        <taxon>rosids</taxon>
        <taxon>malvids</taxon>
        <taxon>Brassicales</taxon>
        <taxon>Brassicaceae</taxon>
        <taxon>Brassiceae</taxon>
        <taxon>Brassica</taxon>
    </lineage>
</organism>
<proteinExistence type="predicted"/>
<keyword evidence="1" id="KW-0863">Zinc-finger</keyword>
<evidence type="ECO:0000313" key="5">
    <source>
        <dbReference type="Proteomes" id="UP000823674"/>
    </source>
</evidence>
<dbReference type="InterPro" id="IPR001878">
    <property type="entry name" value="Znf_CCHC"/>
</dbReference>
<dbReference type="Gene3D" id="4.10.60.10">
    <property type="entry name" value="Zinc finger, CCHC-type"/>
    <property type="match status" value="1"/>
</dbReference>
<evidence type="ECO:0000313" key="4">
    <source>
        <dbReference type="EMBL" id="KAG5397541.1"/>
    </source>
</evidence>
<dbReference type="Pfam" id="PF08284">
    <property type="entry name" value="RVP_2"/>
    <property type="match status" value="1"/>
</dbReference>
<accession>A0ABQ7MI06</accession>
<feature type="region of interest" description="Disordered" evidence="2">
    <location>
        <begin position="155"/>
        <end position="192"/>
    </location>
</feature>
<evidence type="ECO:0000259" key="3">
    <source>
        <dbReference type="PROSITE" id="PS50158"/>
    </source>
</evidence>
<comment type="caution">
    <text evidence="4">The sequence shown here is derived from an EMBL/GenBank/DDBJ whole genome shotgun (WGS) entry which is preliminary data.</text>
</comment>
<keyword evidence="1" id="KW-0862">Zinc</keyword>
<dbReference type="Pfam" id="PF00098">
    <property type="entry name" value="zf-CCHC"/>
    <property type="match status" value="1"/>
</dbReference>
<feature type="region of interest" description="Disordered" evidence="2">
    <location>
        <begin position="209"/>
        <end position="228"/>
    </location>
</feature>
<evidence type="ECO:0000256" key="1">
    <source>
        <dbReference type="PROSITE-ProRule" id="PRU00047"/>
    </source>
</evidence>
<name>A0ABQ7MI06_BRACM</name>